<keyword evidence="2" id="KW-1185">Reference proteome</keyword>
<proteinExistence type="predicted"/>
<organism evidence="1 2">
    <name type="scientific">Arcobacter aquimarinus</name>
    <dbReference type="NCBI Taxonomy" id="1315211"/>
    <lineage>
        <taxon>Bacteria</taxon>
        <taxon>Pseudomonadati</taxon>
        <taxon>Campylobacterota</taxon>
        <taxon>Epsilonproteobacteria</taxon>
        <taxon>Campylobacterales</taxon>
        <taxon>Arcobacteraceae</taxon>
        <taxon>Arcobacter</taxon>
    </lineage>
</organism>
<sequence>MKVILKVGLITILGLGFFSGCSSKNELAVVDDLTNKEVKIKSSTPFSEDAFIKASIKEECDIQKQLADYTKKYSNDNSVAIQIDDNANKDNSEYFLDLKIIDAISEGNAFLGHNKRTRIAGDLYKNGNKIATFKGQRHSRGGFGAGFKGSCTVLERTVQALGEDVSEWIRYPKNGSMLGE</sequence>
<dbReference type="EMBL" id="CP030944">
    <property type="protein sequence ID" value="QKE24966.1"/>
    <property type="molecule type" value="Genomic_DNA"/>
</dbReference>
<evidence type="ECO:0000313" key="1">
    <source>
        <dbReference type="EMBL" id="QKE24966.1"/>
    </source>
</evidence>
<evidence type="ECO:0008006" key="3">
    <source>
        <dbReference type="Google" id="ProtNLM"/>
    </source>
</evidence>
<protein>
    <recommendedName>
        <fullName evidence="3">Lipoprotein</fullName>
    </recommendedName>
</protein>
<dbReference type="RefSeq" id="WP_129094087.1">
    <property type="nucleotide sequence ID" value="NZ_CBCSAE010000003.1"/>
</dbReference>
<accession>A0AAE7B231</accession>
<dbReference type="Proteomes" id="UP000502065">
    <property type="component" value="Chromosome"/>
</dbReference>
<name>A0AAE7B231_9BACT</name>
<evidence type="ECO:0000313" key="2">
    <source>
        <dbReference type="Proteomes" id="UP000502065"/>
    </source>
</evidence>
<gene>
    <name evidence="1" type="ORF">AAQM_0186</name>
</gene>
<dbReference type="AlphaFoldDB" id="A0AAE7B231"/>
<dbReference type="KEGG" id="aaqi:AAQM_0186"/>
<reference evidence="1 2" key="1">
    <citation type="submission" date="2018-07" db="EMBL/GenBank/DDBJ databases">
        <title>Identification of phenol metabolism pathways in Arcobacter.</title>
        <authorList>
            <person name="Miller W.G."/>
            <person name="Yee E."/>
            <person name="Bono J.L."/>
        </authorList>
    </citation>
    <scope>NUCLEOTIDE SEQUENCE [LARGE SCALE GENOMIC DNA]</scope>
    <source>
        <strain evidence="1 2">W63</strain>
    </source>
</reference>
<dbReference type="PROSITE" id="PS51257">
    <property type="entry name" value="PROKAR_LIPOPROTEIN"/>
    <property type="match status" value="1"/>
</dbReference>